<dbReference type="EMBL" id="JACXWA010000059">
    <property type="protein sequence ID" value="MBD3870387.1"/>
    <property type="molecule type" value="Genomic_DNA"/>
</dbReference>
<name>A0A8J6XX00_9BACT</name>
<protein>
    <submittedName>
        <fullName evidence="2">Hemerythrin domain-containing protein</fullName>
    </submittedName>
</protein>
<dbReference type="CDD" id="cd12108">
    <property type="entry name" value="Hr-like"/>
    <property type="match status" value="1"/>
</dbReference>
<evidence type="ECO:0000259" key="1">
    <source>
        <dbReference type="Pfam" id="PF01814"/>
    </source>
</evidence>
<dbReference type="Proteomes" id="UP000598633">
    <property type="component" value="Unassembled WGS sequence"/>
</dbReference>
<comment type="caution">
    <text evidence="2">The sequence shown here is derived from an EMBL/GenBank/DDBJ whole genome shotgun (WGS) entry which is preliminary data.</text>
</comment>
<dbReference type="PANTHER" id="PTHR39966">
    <property type="entry name" value="BLL2471 PROTEIN-RELATED"/>
    <property type="match status" value="1"/>
</dbReference>
<dbReference type="Gene3D" id="1.20.120.520">
    <property type="entry name" value="nmb1532 protein domain like"/>
    <property type="match status" value="1"/>
</dbReference>
<evidence type="ECO:0000313" key="3">
    <source>
        <dbReference type="Proteomes" id="UP000598633"/>
    </source>
</evidence>
<proteinExistence type="predicted"/>
<evidence type="ECO:0000313" key="2">
    <source>
        <dbReference type="EMBL" id="MBD3870387.1"/>
    </source>
</evidence>
<feature type="domain" description="Hemerythrin-like" evidence="1">
    <location>
        <begin position="2"/>
        <end position="138"/>
    </location>
</feature>
<dbReference type="PANTHER" id="PTHR39966:SF1">
    <property type="entry name" value="HEMERYTHRIN-LIKE DOMAIN-CONTAINING PROTEIN"/>
    <property type="match status" value="1"/>
</dbReference>
<dbReference type="Pfam" id="PF01814">
    <property type="entry name" value="Hemerythrin"/>
    <property type="match status" value="1"/>
</dbReference>
<accession>A0A8J6XX00</accession>
<sequence>MDPIETLSNEHGLIRQFLDVLSLAAEKIEDGQHPSEAFFEKGVEFARTFADHYHHFKEEHVLFVQLAQKKQGEIDAQLEALRYEHERGRSLVTGIETAIPGYAERDPIKTGELLENMAAYVSLLRHHIHVEDHVFYPMTKKTLNEQEFEAIAQEFDKQHEKHGHDTFEKCHKMVVDMGSIVTHLT</sequence>
<reference evidence="2 3" key="1">
    <citation type="submission" date="2020-08" db="EMBL/GenBank/DDBJ databases">
        <title>Acidobacteriota in marine sediments use diverse sulfur dissimilation pathways.</title>
        <authorList>
            <person name="Wasmund K."/>
        </authorList>
    </citation>
    <scope>NUCLEOTIDE SEQUENCE [LARGE SCALE GENOMIC DNA]</scope>
    <source>
        <strain evidence="2">MAG AM3-A</strain>
    </source>
</reference>
<gene>
    <name evidence="2" type="ORF">IFJ97_03380</name>
</gene>
<organism evidence="2 3">
    <name type="scientific">Candidatus Sulfomarinibacter kjeldsenii</name>
    <dbReference type="NCBI Taxonomy" id="2885994"/>
    <lineage>
        <taxon>Bacteria</taxon>
        <taxon>Pseudomonadati</taxon>
        <taxon>Acidobacteriota</taxon>
        <taxon>Thermoanaerobaculia</taxon>
        <taxon>Thermoanaerobaculales</taxon>
        <taxon>Candidatus Sulfomarinibacteraceae</taxon>
        <taxon>Candidatus Sulfomarinibacter</taxon>
    </lineage>
</organism>
<dbReference type="InterPro" id="IPR012312">
    <property type="entry name" value="Hemerythrin-like"/>
</dbReference>
<dbReference type="AlphaFoldDB" id="A0A8J6XX00"/>
<dbReference type="GO" id="GO:0005886">
    <property type="term" value="C:plasma membrane"/>
    <property type="evidence" value="ECO:0007669"/>
    <property type="project" value="TreeGrafter"/>
</dbReference>